<dbReference type="EMBL" id="MU003727">
    <property type="protein sequence ID" value="KAF2801795.1"/>
    <property type="molecule type" value="Genomic_DNA"/>
</dbReference>
<evidence type="ECO:0000256" key="1">
    <source>
        <dbReference type="SAM" id="MobiDB-lite"/>
    </source>
</evidence>
<feature type="compositionally biased region" description="Basic and acidic residues" evidence="1">
    <location>
        <begin position="157"/>
        <end position="185"/>
    </location>
</feature>
<dbReference type="RefSeq" id="XP_033568759.1">
    <property type="nucleotide sequence ID" value="XM_033728673.1"/>
</dbReference>
<reference evidence="4" key="2">
    <citation type="submission" date="2020-04" db="EMBL/GenBank/DDBJ databases">
        <authorList>
            <consortium name="NCBI Genome Project"/>
        </authorList>
    </citation>
    <scope>NUCLEOTIDE SEQUENCE</scope>
    <source>
        <strain evidence="4">CBS 304.34</strain>
    </source>
</reference>
<dbReference type="InterPro" id="IPR013083">
    <property type="entry name" value="Znf_RING/FYVE/PHD"/>
</dbReference>
<dbReference type="GeneID" id="54469566"/>
<gene>
    <name evidence="2 4" type="ORF">BDZ99DRAFT_577258</name>
</gene>
<organism evidence="2">
    <name type="scientific">Mytilinidion resinicola</name>
    <dbReference type="NCBI Taxonomy" id="574789"/>
    <lineage>
        <taxon>Eukaryota</taxon>
        <taxon>Fungi</taxon>
        <taxon>Dikarya</taxon>
        <taxon>Ascomycota</taxon>
        <taxon>Pezizomycotina</taxon>
        <taxon>Dothideomycetes</taxon>
        <taxon>Pleosporomycetidae</taxon>
        <taxon>Mytilinidiales</taxon>
        <taxon>Mytilinidiaceae</taxon>
        <taxon>Mytilinidion</taxon>
    </lineage>
</organism>
<reference evidence="4" key="3">
    <citation type="submission" date="2025-04" db="UniProtKB">
        <authorList>
            <consortium name="RefSeq"/>
        </authorList>
    </citation>
    <scope>IDENTIFICATION</scope>
    <source>
        <strain evidence="4">CBS 304.34</strain>
    </source>
</reference>
<reference evidence="2 4" key="1">
    <citation type="journal article" date="2020" name="Stud. Mycol.">
        <title>101 Dothideomycetes genomes: a test case for predicting lifestyles and emergence of pathogens.</title>
        <authorList>
            <person name="Haridas S."/>
            <person name="Albert R."/>
            <person name="Binder M."/>
            <person name="Bloem J."/>
            <person name="Labutti K."/>
            <person name="Salamov A."/>
            <person name="Andreopoulos B."/>
            <person name="Baker S."/>
            <person name="Barry K."/>
            <person name="Bills G."/>
            <person name="Bluhm B."/>
            <person name="Cannon C."/>
            <person name="Castanera R."/>
            <person name="Culley D."/>
            <person name="Daum C."/>
            <person name="Ezra D."/>
            <person name="Gonzalez J."/>
            <person name="Henrissat B."/>
            <person name="Kuo A."/>
            <person name="Liang C."/>
            <person name="Lipzen A."/>
            <person name="Lutzoni F."/>
            <person name="Magnuson J."/>
            <person name="Mondo S."/>
            <person name="Nolan M."/>
            <person name="Ohm R."/>
            <person name="Pangilinan J."/>
            <person name="Park H.-J."/>
            <person name="Ramirez L."/>
            <person name="Alfaro M."/>
            <person name="Sun H."/>
            <person name="Tritt A."/>
            <person name="Yoshinaga Y."/>
            <person name="Zwiers L.-H."/>
            <person name="Turgeon B."/>
            <person name="Goodwin S."/>
            <person name="Spatafora J."/>
            <person name="Crous P."/>
            <person name="Grigoriev I."/>
        </authorList>
    </citation>
    <scope>NUCLEOTIDE SEQUENCE</scope>
    <source>
        <strain evidence="2 4">CBS 304.34</strain>
    </source>
</reference>
<dbReference type="AlphaFoldDB" id="A0A6A6Y0P0"/>
<keyword evidence="3" id="KW-1185">Reference proteome</keyword>
<dbReference type="OrthoDB" id="8062037at2759"/>
<dbReference type="SUPFAM" id="SSF57850">
    <property type="entry name" value="RING/U-box"/>
    <property type="match status" value="1"/>
</dbReference>
<name>A0A6A6Y0P0_9PEZI</name>
<dbReference type="Gene3D" id="3.30.40.10">
    <property type="entry name" value="Zinc/RING finger domain, C3HC4 (zinc finger)"/>
    <property type="match status" value="1"/>
</dbReference>
<sequence>MPSTISSNSTEFINNNLSNLDAINNVMPPEACSIFHEDIDANHSAVQITVIPDCIHIFSRDCLIAWLSSGRANSNTCLMCRTVLYEQNLGHAPDRSIRHEAIREEIEALINRLLSGIDEHTWHLTENARDDREVNRIVRYLVENGWEEEGAGEVDEPPPREMDDAFRVGEGGPEREGGEHHQEDE</sequence>
<protein>
    <recommendedName>
        <fullName evidence="5">RING-type domain-containing protein</fullName>
    </recommendedName>
</protein>
<dbReference type="Proteomes" id="UP000504636">
    <property type="component" value="Unplaced"/>
</dbReference>
<evidence type="ECO:0008006" key="5">
    <source>
        <dbReference type="Google" id="ProtNLM"/>
    </source>
</evidence>
<evidence type="ECO:0000313" key="4">
    <source>
        <dbReference type="RefSeq" id="XP_033568759.1"/>
    </source>
</evidence>
<feature type="region of interest" description="Disordered" evidence="1">
    <location>
        <begin position="148"/>
        <end position="185"/>
    </location>
</feature>
<evidence type="ECO:0000313" key="2">
    <source>
        <dbReference type="EMBL" id="KAF2801795.1"/>
    </source>
</evidence>
<accession>A0A6A6Y0P0</accession>
<evidence type="ECO:0000313" key="3">
    <source>
        <dbReference type="Proteomes" id="UP000504636"/>
    </source>
</evidence>
<proteinExistence type="predicted"/>